<dbReference type="PANTHER" id="PTHR15002">
    <property type="entry name" value="RIBOSOMAL BIOGENESIS PROTEIN LAS1L"/>
    <property type="match status" value="1"/>
</dbReference>
<proteinExistence type="predicted"/>
<gene>
    <name evidence="1" type="ORF">QBC40DRAFT_318062</name>
</gene>
<dbReference type="Pfam" id="PF04031">
    <property type="entry name" value="Las1"/>
    <property type="match status" value="1"/>
</dbReference>
<comment type="caution">
    <text evidence="1">The sequence shown here is derived from an EMBL/GenBank/DDBJ whole genome shotgun (WGS) entry which is preliminary data.</text>
</comment>
<dbReference type="EMBL" id="MU863890">
    <property type="protein sequence ID" value="KAK4203349.1"/>
    <property type="molecule type" value="Genomic_DNA"/>
</dbReference>
<dbReference type="Proteomes" id="UP001303160">
    <property type="component" value="Unassembled WGS sequence"/>
</dbReference>
<reference evidence="1" key="2">
    <citation type="submission" date="2023-05" db="EMBL/GenBank/DDBJ databases">
        <authorList>
            <consortium name="Lawrence Berkeley National Laboratory"/>
            <person name="Steindorff A."/>
            <person name="Hensen N."/>
            <person name="Bonometti L."/>
            <person name="Westerberg I."/>
            <person name="Brannstrom I.O."/>
            <person name="Guillou S."/>
            <person name="Cros-Aarteil S."/>
            <person name="Calhoun S."/>
            <person name="Haridas S."/>
            <person name="Kuo A."/>
            <person name="Mondo S."/>
            <person name="Pangilinan J."/>
            <person name="Riley R."/>
            <person name="Labutti K."/>
            <person name="Andreopoulos B."/>
            <person name="Lipzen A."/>
            <person name="Chen C."/>
            <person name="Yanf M."/>
            <person name="Daum C."/>
            <person name="Ng V."/>
            <person name="Clum A."/>
            <person name="Ohm R."/>
            <person name="Martin F."/>
            <person name="Silar P."/>
            <person name="Natvig D."/>
            <person name="Lalanne C."/>
            <person name="Gautier V."/>
            <person name="Ament-Velasquez S.L."/>
            <person name="Kruys A."/>
            <person name="Hutchinson M.I."/>
            <person name="Powell A.J."/>
            <person name="Barry K."/>
            <person name="Miller A.N."/>
            <person name="Grigoriev I.V."/>
            <person name="Debuchy R."/>
            <person name="Gladieux P."/>
            <person name="Thoren M.H."/>
            <person name="Johannesson H."/>
        </authorList>
    </citation>
    <scope>NUCLEOTIDE SEQUENCE</scope>
    <source>
        <strain evidence="1">CBS 315.58</strain>
    </source>
</reference>
<organism evidence="1 2">
    <name type="scientific">Triangularia verruculosa</name>
    <dbReference type="NCBI Taxonomy" id="2587418"/>
    <lineage>
        <taxon>Eukaryota</taxon>
        <taxon>Fungi</taxon>
        <taxon>Dikarya</taxon>
        <taxon>Ascomycota</taxon>
        <taxon>Pezizomycotina</taxon>
        <taxon>Sordariomycetes</taxon>
        <taxon>Sordariomycetidae</taxon>
        <taxon>Sordariales</taxon>
        <taxon>Podosporaceae</taxon>
        <taxon>Triangularia</taxon>
    </lineage>
</organism>
<dbReference type="InterPro" id="IPR007174">
    <property type="entry name" value="Las1"/>
</dbReference>
<dbReference type="GO" id="GO:0004519">
    <property type="term" value="F:endonuclease activity"/>
    <property type="evidence" value="ECO:0007669"/>
    <property type="project" value="InterPro"/>
</dbReference>
<dbReference type="GO" id="GO:0000470">
    <property type="term" value="P:maturation of LSU-rRNA"/>
    <property type="evidence" value="ECO:0007669"/>
    <property type="project" value="TreeGrafter"/>
</dbReference>
<name>A0AAN7AY82_9PEZI</name>
<evidence type="ECO:0000313" key="2">
    <source>
        <dbReference type="Proteomes" id="UP001303160"/>
    </source>
</evidence>
<dbReference type="PANTHER" id="PTHR15002:SF0">
    <property type="entry name" value="RIBOSOMAL BIOGENESIS PROTEIN LAS1L"/>
    <property type="match status" value="1"/>
</dbReference>
<accession>A0AAN7AY82</accession>
<dbReference type="AlphaFoldDB" id="A0AAN7AY82"/>
<dbReference type="GO" id="GO:0030687">
    <property type="term" value="C:preribosome, large subunit precursor"/>
    <property type="evidence" value="ECO:0007669"/>
    <property type="project" value="TreeGrafter"/>
</dbReference>
<evidence type="ECO:0000313" key="1">
    <source>
        <dbReference type="EMBL" id="KAK4203349.1"/>
    </source>
</evidence>
<dbReference type="GO" id="GO:0000460">
    <property type="term" value="P:maturation of 5.8S rRNA"/>
    <property type="evidence" value="ECO:0007669"/>
    <property type="project" value="TreeGrafter"/>
</dbReference>
<protein>
    <submittedName>
        <fullName evidence="1">Las1-like-domain-containing protein</fullName>
    </submittedName>
</protein>
<sequence length="327" mass="35615">MVQYMHTPYPSLSSLLTIRSQFYPPPSTPPSISTAAEKELAVARVALWSHRGSCPHLVESTALLTAVILSDEQESMNASALRAAYAAAFGRFVTGLLDSHQDKARKMSMYEVAKGVGLPGRFVELRHMGVHEGLPGLGGLRRGAREGLRWIWGYFWEGLGGQGGDAEGGIVEGDIRMEGVQGGGEGREITEGGKVEGLVRRWLDLGETVGEGIRRGILWEQIRGLERGVVKEVVERVVEGARDGKVVRRGVGLVRLIDEEENGEGMVVEGADGKEGERGPEMEYVDMVEIVGLETTVVQPTAEERQKTPSWVLYDEATWVPKPIGVV</sequence>
<reference evidence="1" key="1">
    <citation type="journal article" date="2023" name="Mol. Phylogenet. Evol.">
        <title>Genome-scale phylogeny and comparative genomics of the fungal order Sordariales.</title>
        <authorList>
            <person name="Hensen N."/>
            <person name="Bonometti L."/>
            <person name="Westerberg I."/>
            <person name="Brannstrom I.O."/>
            <person name="Guillou S."/>
            <person name="Cros-Aarteil S."/>
            <person name="Calhoun S."/>
            <person name="Haridas S."/>
            <person name="Kuo A."/>
            <person name="Mondo S."/>
            <person name="Pangilinan J."/>
            <person name="Riley R."/>
            <person name="LaButti K."/>
            <person name="Andreopoulos B."/>
            <person name="Lipzen A."/>
            <person name="Chen C."/>
            <person name="Yan M."/>
            <person name="Daum C."/>
            <person name="Ng V."/>
            <person name="Clum A."/>
            <person name="Steindorff A."/>
            <person name="Ohm R.A."/>
            <person name="Martin F."/>
            <person name="Silar P."/>
            <person name="Natvig D.O."/>
            <person name="Lalanne C."/>
            <person name="Gautier V."/>
            <person name="Ament-Velasquez S.L."/>
            <person name="Kruys A."/>
            <person name="Hutchinson M.I."/>
            <person name="Powell A.J."/>
            <person name="Barry K."/>
            <person name="Miller A.N."/>
            <person name="Grigoriev I.V."/>
            <person name="Debuchy R."/>
            <person name="Gladieux P."/>
            <person name="Hiltunen Thoren M."/>
            <person name="Johannesson H."/>
        </authorList>
    </citation>
    <scope>NUCLEOTIDE SEQUENCE</scope>
    <source>
        <strain evidence="1">CBS 315.58</strain>
    </source>
</reference>
<keyword evidence="2" id="KW-1185">Reference proteome</keyword>
<dbReference type="GO" id="GO:0090730">
    <property type="term" value="C:Las1 complex"/>
    <property type="evidence" value="ECO:0007669"/>
    <property type="project" value="InterPro"/>
</dbReference>